<proteinExistence type="predicted"/>
<evidence type="ECO:0000313" key="2">
    <source>
        <dbReference type="EMBL" id="KAG9250972.1"/>
    </source>
</evidence>
<feature type="region of interest" description="Disordered" evidence="1">
    <location>
        <begin position="1"/>
        <end position="22"/>
    </location>
</feature>
<keyword evidence="3" id="KW-1185">Reference proteome</keyword>
<protein>
    <submittedName>
        <fullName evidence="2">Uncharacterized protein</fullName>
    </submittedName>
</protein>
<name>A0A9P7ZFQ1_9HYPO</name>
<dbReference type="AlphaFoldDB" id="A0A9P7ZFQ1"/>
<reference evidence="2" key="1">
    <citation type="journal article" date="2021" name="IMA Fungus">
        <title>Genomic characterization of three marine fungi, including Emericellopsis atlantica sp. nov. with signatures of a generalist lifestyle and marine biomass degradation.</title>
        <authorList>
            <person name="Hagestad O.C."/>
            <person name="Hou L."/>
            <person name="Andersen J.H."/>
            <person name="Hansen E.H."/>
            <person name="Altermark B."/>
            <person name="Li C."/>
            <person name="Kuhnert E."/>
            <person name="Cox R.J."/>
            <person name="Crous P.W."/>
            <person name="Spatafora J.W."/>
            <person name="Lail K."/>
            <person name="Amirebrahimi M."/>
            <person name="Lipzen A."/>
            <person name="Pangilinan J."/>
            <person name="Andreopoulos W."/>
            <person name="Hayes R.D."/>
            <person name="Ng V."/>
            <person name="Grigoriev I.V."/>
            <person name="Jackson S.A."/>
            <person name="Sutton T.D.S."/>
            <person name="Dobson A.D.W."/>
            <person name="Rama T."/>
        </authorList>
    </citation>
    <scope>NUCLEOTIDE SEQUENCE</scope>
    <source>
        <strain evidence="2">TS7</strain>
    </source>
</reference>
<comment type="caution">
    <text evidence="2">The sequence shown here is derived from an EMBL/GenBank/DDBJ whole genome shotgun (WGS) entry which is preliminary data.</text>
</comment>
<dbReference type="GeneID" id="70297991"/>
<dbReference type="EMBL" id="MU251271">
    <property type="protein sequence ID" value="KAG9250972.1"/>
    <property type="molecule type" value="Genomic_DNA"/>
</dbReference>
<sequence>MSKKKGEDEHEDEAKDWGASSPSSDYMRWEVIVYLYSELTGDAFDNPVDVLWNCILHAYFRLEQNYLIGALGDPGEMSDIGADLAVRCVRHTDGVTQTSKLVLIGNSRISDESSYSAWSAATERLLDYLKQARVENASSNEAIYGGIVSVGHYSRYYTLFPGMDTLSCFSSRRMEYIGAPLHFKEDEYSMHTLLEELLEVTSNGILGSQAGAVFPRHDSVELVATYRRVFALFHLLC</sequence>
<evidence type="ECO:0000256" key="1">
    <source>
        <dbReference type="SAM" id="MobiDB-lite"/>
    </source>
</evidence>
<feature type="compositionally biased region" description="Basic and acidic residues" evidence="1">
    <location>
        <begin position="1"/>
        <end position="16"/>
    </location>
</feature>
<gene>
    <name evidence="2" type="ORF">F5Z01DRAFT_753114</name>
</gene>
<dbReference type="Proteomes" id="UP000887229">
    <property type="component" value="Unassembled WGS sequence"/>
</dbReference>
<dbReference type="OrthoDB" id="5315444at2759"/>
<organism evidence="2 3">
    <name type="scientific">Emericellopsis atlantica</name>
    <dbReference type="NCBI Taxonomy" id="2614577"/>
    <lineage>
        <taxon>Eukaryota</taxon>
        <taxon>Fungi</taxon>
        <taxon>Dikarya</taxon>
        <taxon>Ascomycota</taxon>
        <taxon>Pezizomycotina</taxon>
        <taxon>Sordariomycetes</taxon>
        <taxon>Hypocreomycetidae</taxon>
        <taxon>Hypocreales</taxon>
        <taxon>Bionectriaceae</taxon>
        <taxon>Emericellopsis</taxon>
    </lineage>
</organism>
<dbReference type="RefSeq" id="XP_046114896.1">
    <property type="nucleotide sequence ID" value="XM_046267088.1"/>
</dbReference>
<evidence type="ECO:0000313" key="3">
    <source>
        <dbReference type="Proteomes" id="UP000887229"/>
    </source>
</evidence>
<accession>A0A9P7ZFQ1</accession>